<accession>A0A369JKB1</accession>
<evidence type="ECO:0000313" key="2">
    <source>
        <dbReference type="EMBL" id="RDB19226.1"/>
    </source>
</evidence>
<dbReference type="AlphaFoldDB" id="A0A369JKB1"/>
<sequence length="641" mass="69462">MTAIASGTTRTRPLTKSLYTPVFYATPQSSASTSTGRTGHLEVYLDQLSRKHVALAQIVQEVPSSRCVSPVEGEEWEDSESQARIETLRKRVKAAFEYASGDTADGKWGAVVQLLRLSVARCGPRWVGSTTEGKKAESTCGWINANTEAEWREWENKWKAEVRVKEKVESWQQKVDPPLPDEAAPVVSLLEGSTALKRATTINEHAMSGTSSATKSKRATTTLATARRDPRDPPALGFPVMKRSSLTTVNGKPKLPAKLPLADSVSGPSKPKTLNGQRRTNIISPVSLPIDSSSSQERPQRRAITDISETSFLPPSFPSQLDTSTPKKSDKRHKPSPITPVPPSSPLSSPPNTRVYGRQRSTLDTTSSSFPEPPTTPTRYPRPPSPTMRQNNTEKRPRSVTPNHAVKKARTMTALPSSDEPLAPNTSSSLPFAGDAPASPPPTTPERKNLPTLTELLASSKQRNKSSPRKAKRGNPETTREVTEKKPAIAQESMKMKEPVILHEPGPPSPVIYADSYLAENSTYAMGLGIGMDIDMGMSYDMGSPAKSLSSLAASDSDEEEDATNGMDIDLEGFNPPFISTQAGAAGATKEGGGFGWMGYNSQFDVDGRVDLVSKFMEKDVDYDGWLRDPSPESDNVGSSQ</sequence>
<dbReference type="Proteomes" id="UP000076154">
    <property type="component" value="Unassembled WGS sequence"/>
</dbReference>
<feature type="compositionally biased region" description="Basic residues" evidence="1">
    <location>
        <begin position="462"/>
        <end position="473"/>
    </location>
</feature>
<feature type="compositionally biased region" description="Pro residues" evidence="1">
    <location>
        <begin position="371"/>
        <end position="386"/>
    </location>
</feature>
<feature type="compositionally biased region" description="Low complexity" evidence="1">
    <location>
        <begin position="282"/>
        <end position="295"/>
    </location>
</feature>
<feature type="compositionally biased region" description="Polar residues" evidence="1">
    <location>
        <begin position="272"/>
        <end position="281"/>
    </location>
</feature>
<dbReference type="EMBL" id="LUEZ02000080">
    <property type="protein sequence ID" value="RDB19226.1"/>
    <property type="molecule type" value="Genomic_DNA"/>
</dbReference>
<name>A0A369JKB1_HYPMA</name>
<reference evidence="2" key="1">
    <citation type="submission" date="2018-04" db="EMBL/GenBank/DDBJ databases">
        <title>Whole genome sequencing of Hypsizygus marmoreus.</title>
        <authorList>
            <person name="Choi I.-G."/>
            <person name="Min B."/>
            <person name="Kim J.-G."/>
            <person name="Kim S."/>
            <person name="Oh Y.-L."/>
            <person name="Kong W.-S."/>
            <person name="Park H."/>
            <person name="Jeong J."/>
            <person name="Song E.-S."/>
        </authorList>
    </citation>
    <scope>NUCLEOTIDE SEQUENCE [LARGE SCALE GENOMIC DNA]</scope>
    <source>
        <strain evidence="2">51987-8</strain>
    </source>
</reference>
<feature type="compositionally biased region" description="Pro residues" evidence="1">
    <location>
        <begin position="337"/>
        <end position="349"/>
    </location>
</feature>
<keyword evidence="3" id="KW-1185">Reference proteome</keyword>
<feature type="compositionally biased region" description="Basic and acidic residues" evidence="1">
    <location>
        <begin position="474"/>
        <end position="487"/>
    </location>
</feature>
<feature type="compositionally biased region" description="Polar residues" evidence="1">
    <location>
        <begin position="307"/>
        <end position="326"/>
    </location>
</feature>
<gene>
    <name evidence="2" type="ORF">Hypma_013551</name>
</gene>
<dbReference type="STRING" id="39966.A0A369JKB1"/>
<organism evidence="2 3">
    <name type="scientific">Hypsizygus marmoreus</name>
    <name type="common">White beech mushroom</name>
    <name type="synonym">Agaricus marmoreus</name>
    <dbReference type="NCBI Taxonomy" id="39966"/>
    <lineage>
        <taxon>Eukaryota</taxon>
        <taxon>Fungi</taxon>
        <taxon>Dikarya</taxon>
        <taxon>Basidiomycota</taxon>
        <taxon>Agaricomycotina</taxon>
        <taxon>Agaricomycetes</taxon>
        <taxon>Agaricomycetidae</taxon>
        <taxon>Agaricales</taxon>
        <taxon>Tricholomatineae</taxon>
        <taxon>Lyophyllaceae</taxon>
        <taxon>Hypsizygus</taxon>
    </lineage>
</organism>
<protein>
    <submittedName>
        <fullName evidence="2">Uncharacterized protein</fullName>
    </submittedName>
</protein>
<feature type="compositionally biased region" description="Low complexity" evidence="1">
    <location>
        <begin position="210"/>
        <end position="225"/>
    </location>
</feature>
<evidence type="ECO:0000313" key="3">
    <source>
        <dbReference type="Proteomes" id="UP000076154"/>
    </source>
</evidence>
<dbReference type="OrthoDB" id="3218262at2759"/>
<proteinExistence type="predicted"/>
<dbReference type="InParanoid" id="A0A369JKB1"/>
<feature type="region of interest" description="Disordered" evidence="1">
    <location>
        <begin position="206"/>
        <end position="491"/>
    </location>
</feature>
<comment type="caution">
    <text evidence="2">The sequence shown here is derived from an EMBL/GenBank/DDBJ whole genome shotgun (WGS) entry which is preliminary data.</text>
</comment>
<evidence type="ECO:0000256" key="1">
    <source>
        <dbReference type="SAM" id="MobiDB-lite"/>
    </source>
</evidence>